<dbReference type="EMBL" id="LGHJ01000017">
    <property type="protein sequence ID" value="KPL74570.1"/>
    <property type="molecule type" value="Genomic_DNA"/>
</dbReference>
<dbReference type="SUPFAM" id="SSF88723">
    <property type="entry name" value="PIN domain-like"/>
    <property type="match status" value="1"/>
</dbReference>
<accession>A0A0N8GM82</accession>
<dbReference type="InterPro" id="IPR029060">
    <property type="entry name" value="PIN-like_dom_sf"/>
</dbReference>
<sequence>MFLRYINNELDSTIIEELMRRAESKQVNIFTSTITIAEVTHAAQERNQSALNSVIEDVLQNLFGPPIKLVDYSITIGYETRDFIRTAMTHSKKIKPIDGIHLTTASWIDRYIARLDEFNTYDQVLKSLYPDIISIKIIEPHVDQLPLFNNPLP</sequence>
<dbReference type="STRING" id="360411.AC812_12300"/>
<protein>
    <recommendedName>
        <fullName evidence="3">PIN domain-containing protein</fullName>
    </recommendedName>
</protein>
<evidence type="ECO:0008006" key="3">
    <source>
        <dbReference type="Google" id="ProtNLM"/>
    </source>
</evidence>
<comment type="caution">
    <text evidence="1">The sequence shown here is derived from an EMBL/GenBank/DDBJ whole genome shotgun (WGS) entry which is preliminary data.</text>
</comment>
<reference evidence="1 2" key="1">
    <citation type="submission" date="2015-07" db="EMBL/GenBank/DDBJ databases">
        <title>Draft genome of Bellilinea caldifistulae DSM 17877.</title>
        <authorList>
            <person name="Hemp J."/>
            <person name="Ward L.M."/>
            <person name="Pace L.A."/>
            <person name="Fischer W.W."/>
        </authorList>
    </citation>
    <scope>NUCLEOTIDE SEQUENCE [LARGE SCALE GENOMIC DNA]</scope>
    <source>
        <strain evidence="1 2">GOMI-1</strain>
    </source>
</reference>
<name>A0A0N8GM82_9CHLR</name>
<organism evidence="1 2">
    <name type="scientific">Bellilinea caldifistulae</name>
    <dbReference type="NCBI Taxonomy" id="360411"/>
    <lineage>
        <taxon>Bacteria</taxon>
        <taxon>Bacillati</taxon>
        <taxon>Chloroflexota</taxon>
        <taxon>Anaerolineae</taxon>
        <taxon>Anaerolineales</taxon>
        <taxon>Anaerolineaceae</taxon>
        <taxon>Bellilinea</taxon>
    </lineage>
</organism>
<evidence type="ECO:0000313" key="2">
    <source>
        <dbReference type="Proteomes" id="UP000050514"/>
    </source>
</evidence>
<gene>
    <name evidence="1" type="ORF">AC812_12300</name>
</gene>
<evidence type="ECO:0000313" key="1">
    <source>
        <dbReference type="EMBL" id="KPL74570.1"/>
    </source>
</evidence>
<dbReference type="AlphaFoldDB" id="A0A0N8GM82"/>
<keyword evidence="2" id="KW-1185">Reference proteome</keyword>
<proteinExistence type="predicted"/>
<dbReference type="Proteomes" id="UP000050514">
    <property type="component" value="Unassembled WGS sequence"/>
</dbReference>